<reference evidence="1 2" key="1">
    <citation type="submission" date="2015-11" db="EMBL/GenBank/DDBJ databases">
        <title>Butyribacter intestini gen. nov., sp. nov., a butyric acid-producing bacterium of the family Lachnospiraceae isolated from the human faeces.</title>
        <authorList>
            <person name="Zou Y."/>
            <person name="Xue W."/>
            <person name="Luo G."/>
            <person name="Lv M."/>
        </authorList>
    </citation>
    <scope>NUCLEOTIDE SEQUENCE [LARGE SCALE GENOMIC DNA]</scope>
    <source>
        <strain evidence="1 2">ACET-33324</strain>
    </source>
</reference>
<dbReference type="AlphaFoldDB" id="A0A0V8QDZ1"/>
<proteinExistence type="predicted"/>
<dbReference type="EMBL" id="LNAM01000162">
    <property type="protein sequence ID" value="KSV58759.1"/>
    <property type="molecule type" value="Genomic_DNA"/>
</dbReference>
<accession>A0A0V8QDZ1</accession>
<comment type="caution">
    <text evidence="1">The sequence shown here is derived from an EMBL/GenBank/DDBJ whole genome shotgun (WGS) entry which is preliminary data.</text>
</comment>
<protein>
    <submittedName>
        <fullName evidence="1">Uncharacterized protein</fullName>
    </submittedName>
</protein>
<sequence length="91" mass="10802">MYKYLENSLASYGVCIEDCTPVIEMNRPLEIVAWLKEKGNHQPFVSLDDDFRYEDYEVYGIGDQLVKTRFIVTVLRKVDCNKNMLKEQLRY</sequence>
<evidence type="ECO:0000313" key="1">
    <source>
        <dbReference type="EMBL" id="KSV58759.1"/>
    </source>
</evidence>
<organism evidence="1 2">
    <name type="scientific">Acetivibrio ethanolgignens</name>
    <dbReference type="NCBI Taxonomy" id="290052"/>
    <lineage>
        <taxon>Bacteria</taxon>
        <taxon>Bacillati</taxon>
        <taxon>Bacillota</taxon>
        <taxon>Clostridia</taxon>
        <taxon>Eubacteriales</taxon>
        <taxon>Oscillospiraceae</taxon>
        <taxon>Acetivibrio</taxon>
    </lineage>
</organism>
<dbReference type="STRING" id="290052.ASU35_11895"/>
<evidence type="ECO:0000313" key="2">
    <source>
        <dbReference type="Proteomes" id="UP000054874"/>
    </source>
</evidence>
<dbReference type="Proteomes" id="UP000054874">
    <property type="component" value="Unassembled WGS sequence"/>
</dbReference>
<gene>
    <name evidence="1" type="ORF">ASU35_11895</name>
</gene>
<keyword evidence="2" id="KW-1185">Reference proteome</keyword>
<name>A0A0V8QDZ1_9FIRM</name>